<proteinExistence type="predicted"/>
<comment type="caution">
    <text evidence="1">The sequence shown here is derived from an EMBL/GenBank/DDBJ whole genome shotgun (WGS) entry which is preliminary data.</text>
</comment>
<dbReference type="EMBL" id="JUFZ01000110">
    <property type="protein sequence ID" value="KIC06247.1"/>
    <property type="molecule type" value="Genomic_DNA"/>
</dbReference>
<organism evidence="1 2">
    <name type="scientific">Morococcus cerebrosus</name>
    <dbReference type="NCBI Taxonomy" id="1056807"/>
    <lineage>
        <taxon>Bacteria</taxon>
        <taxon>Pseudomonadati</taxon>
        <taxon>Pseudomonadota</taxon>
        <taxon>Betaproteobacteria</taxon>
        <taxon>Neisseriales</taxon>
        <taxon>Neisseriaceae</taxon>
        <taxon>Morococcus</taxon>
    </lineage>
</organism>
<evidence type="ECO:0000313" key="1">
    <source>
        <dbReference type="EMBL" id="KIC06247.1"/>
    </source>
</evidence>
<dbReference type="PATRIC" id="fig|1056807.3.peg.2200"/>
<gene>
    <name evidence="1" type="ORF">MCC93_22940</name>
</gene>
<dbReference type="Proteomes" id="UP000031390">
    <property type="component" value="Unassembled WGS sequence"/>
</dbReference>
<protein>
    <submittedName>
        <fullName evidence="1">Uncharacterized protein</fullName>
    </submittedName>
</protein>
<accession>A0A0C1GWQ4</accession>
<sequence>MFERKPQGNITCGFLFQTTCVDYSGLTLNQYGVASPCRTICTVCGFVALS</sequence>
<reference evidence="1 2" key="1">
    <citation type="submission" date="2014-12" db="EMBL/GenBank/DDBJ databases">
        <title>Genome sequence of Morococcus cerebrosus.</title>
        <authorList>
            <person name="Shin S.-K."/>
            <person name="Yi H."/>
        </authorList>
    </citation>
    <scope>NUCLEOTIDE SEQUENCE [LARGE SCALE GENOMIC DNA]</scope>
    <source>
        <strain evidence="1 2">CIP 81.93</strain>
    </source>
</reference>
<name>A0A0C1GWQ4_9NEIS</name>
<evidence type="ECO:0000313" key="2">
    <source>
        <dbReference type="Proteomes" id="UP000031390"/>
    </source>
</evidence>
<dbReference type="AlphaFoldDB" id="A0A0C1GWQ4"/>